<dbReference type="InterPro" id="IPR000326">
    <property type="entry name" value="PAP2/HPO"/>
</dbReference>
<reference evidence="6 7" key="1">
    <citation type="submission" date="2013-02" db="EMBL/GenBank/DDBJ databases">
        <title>The Genome Sequence of Acinetobacter sp. NIPH 1859.</title>
        <authorList>
            <consortium name="The Broad Institute Genome Sequencing Platform"/>
            <consortium name="The Broad Institute Genome Sequencing Center for Infectious Disease"/>
            <person name="Cerqueira G."/>
            <person name="Feldgarden M."/>
            <person name="Courvalin P."/>
            <person name="Perichon B."/>
            <person name="Grillot-Courvalin C."/>
            <person name="Clermont D."/>
            <person name="Rocha E."/>
            <person name="Yoon E.-J."/>
            <person name="Nemec A."/>
            <person name="Walker B."/>
            <person name="Young S.K."/>
            <person name="Zeng Q."/>
            <person name="Gargeya S."/>
            <person name="Fitzgerald M."/>
            <person name="Haas B."/>
            <person name="Abouelleil A."/>
            <person name="Alvarado L."/>
            <person name="Arachchi H.M."/>
            <person name="Berlin A.M."/>
            <person name="Chapman S.B."/>
            <person name="Dewar J."/>
            <person name="Goldberg J."/>
            <person name="Griggs A."/>
            <person name="Gujja S."/>
            <person name="Hansen M."/>
            <person name="Howarth C."/>
            <person name="Imamovic A."/>
            <person name="Larimer J."/>
            <person name="McCowan C."/>
            <person name="Murphy C."/>
            <person name="Neiman D."/>
            <person name="Pearson M."/>
            <person name="Priest M."/>
            <person name="Roberts A."/>
            <person name="Saif S."/>
            <person name="Shea T."/>
            <person name="Sisk P."/>
            <person name="Sykes S."/>
            <person name="Wortman J."/>
            <person name="Nusbaum C."/>
            <person name="Birren B."/>
        </authorList>
    </citation>
    <scope>NUCLEOTIDE SEQUENCE [LARGE SCALE GENOMIC DNA]</scope>
    <source>
        <strain evidence="6 7">NIPH 1859</strain>
    </source>
</reference>
<protein>
    <recommendedName>
        <fullName evidence="1">undecaprenyl-diphosphate phosphatase</fullName>
        <ecNumber evidence="1">3.6.1.27</ecNumber>
    </recommendedName>
    <alternativeName>
        <fullName evidence="2">Undecaprenyl pyrophosphate phosphatase</fullName>
    </alternativeName>
</protein>
<keyword evidence="4" id="KW-0812">Transmembrane</keyword>
<evidence type="ECO:0000313" key="7">
    <source>
        <dbReference type="Proteomes" id="UP000013009"/>
    </source>
</evidence>
<accession>N9PMR2</accession>
<comment type="catalytic activity">
    <reaction evidence="3">
        <text>di-trans,octa-cis-undecaprenyl diphosphate + H2O = di-trans,octa-cis-undecaprenyl phosphate + phosphate + H(+)</text>
        <dbReference type="Rhea" id="RHEA:28094"/>
        <dbReference type="ChEBI" id="CHEBI:15377"/>
        <dbReference type="ChEBI" id="CHEBI:15378"/>
        <dbReference type="ChEBI" id="CHEBI:43474"/>
        <dbReference type="ChEBI" id="CHEBI:58405"/>
        <dbReference type="ChEBI" id="CHEBI:60392"/>
        <dbReference type="EC" id="3.6.1.27"/>
    </reaction>
</comment>
<dbReference type="EMBL" id="APRZ01000014">
    <property type="protein sequence ID" value="ENX34788.1"/>
    <property type="molecule type" value="Genomic_DNA"/>
</dbReference>
<evidence type="ECO:0000256" key="3">
    <source>
        <dbReference type="ARBA" id="ARBA00047594"/>
    </source>
</evidence>
<dbReference type="RefSeq" id="WP_005272031.1">
    <property type="nucleotide sequence ID" value="NZ_KB850194.1"/>
</dbReference>
<evidence type="ECO:0000256" key="4">
    <source>
        <dbReference type="SAM" id="Phobius"/>
    </source>
</evidence>
<organism evidence="6 7">
    <name type="scientific">Acinetobacter colistiniresistens</name>
    <dbReference type="NCBI Taxonomy" id="280145"/>
    <lineage>
        <taxon>Bacteria</taxon>
        <taxon>Pseudomonadati</taxon>
        <taxon>Pseudomonadota</taxon>
        <taxon>Gammaproteobacteria</taxon>
        <taxon>Moraxellales</taxon>
        <taxon>Moraxellaceae</taxon>
        <taxon>Acinetobacter</taxon>
    </lineage>
</organism>
<dbReference type="GO" id="GO:0050380">
    <property type="term" value="F:undecaprenyl-diphosphatase activity"/>
    <property type="evidence" value="ECO:0007669"/>
    <property type="project" value="UniProtKB-EC"/>
</dbReference>
<dbReference type="OrthoDB" id="9801622at2"/>
<keyword evidence="7" id="KW-1185">Reference proteome</keyword>
<evidence type="ECO:0000259" key="5">
    <source>
        <dbReference type="SMART" id="SM00014"/>
    </source>
</evidence>
<proteinExistence type="predicted"/>
<dbReference type="PANTHER" id="PTHR14969">
    <property type="entry name" value="SPHINGOSINE-1-PHOSPHATE PHOSPHOHYDROLASE"/>
    <property type="match status" value="1"/>
</dbReference>
<dbReference type="CDD" id="cd03385">
    <property type="entry name" value="PAP2_BcrC_like"/>
    <property type="match status" value="1"/>
</dbReference>
<dbReference type="AlphaFoldDB" id="N9PMR2"/>
<dbReference type="InterPro" id="IPR033879">
    <property type="entry name" value="UPP_Pase"/>
</dbReference>
<dbReference type="EC" id="3.6.1.27" evidence="1"/>
<dbReference type="InterPro" id="IPR036938">
    <property type="entry name" value="PAP2/HPO_sf"/>
</dbReference>
<keyword evidence="4" id="KW-1133">Transmembrane helix</keyword>
<dbReference type="GO" id="GO:0005886">
    <property type="term" value="C:plasma membrane"/>
    <property type="evidence" value="ECO:0007669"/>
    <property type="project" value="InterPro"/>
</dbReference>
<dbReference type="PANTHER" id="PTHR14969:SF13">
    <property type="entry name" value="AT30094P"/>
    <property type="match status" value="1"/>
</dbReference>
<feature type="transmembrane region" description="Helical" evidence="4">
    <location>
        <begin position="27"/>
        <end position="49"/>
    </location>
</feature>
<feature type="transmembrane region" description="Helical" evidence="4">
    <location>
        <begin position="126"/>
        <end position="145"/>
    </location>
</feature>
<comment type="caution">
    <text evidence="6">The sequence shown here is derived from an EMBL/GenBank/DDBJ whole genome shotgun (WGS) entry which is preliminary data.</text>
</comment>
<dbReference type="SUPFAM" id="SSF48317">
    <property type="entry name" value="Acid phosphatase/Vanadium-dependent haloperoxidase"/>
    <property type="match status" value="1"/>
</dbReference>
<dbReference type="SMART" id="SM00014">
    <property type="entry name" value="acidPPc"/>
    <property type="match status" value="1"/>
</dbReference>
<feature type="transmembrane region" description="Helical" evidence="4">
    <location>
        <begin position="61"/>
        <end position="81"/>
    </location>
</feature>
<evidence type="ECO:0000256" key="2">
    <source>
        <dbReference type="ARBA" id="ARBA00032707"/>
    </source>
</evidence>
<feature type="domain" description="Phosphatidic acid phosphatase type 2/haloperoxidase" evidence="5">
    <location>
        <begin position="58"/>
        <end position="166"/>
    </location>
</feature>
<gene>
    <name evidence="6" type="ORF">F889_01425</name>
</gene>
<feature type="transmembrane region" description="Helical" evidence="4">
    <location>
        <begin position="151"/>
        <end position="169"/>
    </location>
</feature>
<sequence>MNIEHINLNLFHFINASENASEFTIKLAIFVANDLLYLVVLGFLIAWLKGSFAVKKQIVKATIFTLIAFIVSQIISSYFYYPRPFVVEIGRTIIEHAPSGSFPSDHMLFFSTIAFSYLFSQQKRIGYLFLILAWFVAWSRVYLGVHYPLDMIGAFTLALLLNMVGISIWQKYGNYLVSWILKVYQYVFSKFIEKGYIR</sequence>
<dbReference type="Pfam" id="PF01569">
    <property type="entry name" value="PAP2"/>
    <property type="match status" value="1"/>
</dbReference>
<keyword evidence="4" id="KW-0472">Membrane</keyword>
<evidence type="ECO:0000313" key="6">
    <source>
        <dbReference type="EMBL" id="ENX34788.1"/>
    </source>
</evidence>
<dbReference type="HOGENOM" id="CLU_072573_8_2_6"/>
<name>N9PMR2_9GAMM</name>
<dbReference type="Gene3D" id="1.20.144.10">
    <property type="entry name" value="Phosphatidic acid phosphatase type 2/haloperoxidase"/>
    <property type="match status" value="1"/>
</dbReference>
<dbReference type="Proteomes" id="UP000013009">
    <property type="component" value="Unassembled WGS sequence"/>
</dbReference>
<evidence type="ECO:0000256" key="1">
    <source>
        <dbReference type="ARBA" id="ARBA00012374"/>
    </source>
</evidence>
<dbReference type="PATRIC" id="fig|1217695.3.peg.1386"/>